<feature type="compositionally biased region" description="Polar residues" evidence="1">
    <location>
        <begin position="356"/>
        <end position="367"/>
    </location>
</feature>
<dbReference type="EMBL" id="JBFOLJ010000009">
    <property type="protein sequence ID" value="KAL2509396.1"/>
    <property type="molecule type" value="Genomic_DNA"/>
</dbReference>
<feature type="region of interest" description="Disordered" evidence="1">
    <location>
        <begin position="454"/>
        <end position="478"/>
    </location>
</feature>
<sequence>MITKVTILEFQTKGQRENQTEPTTLQLSGSMGAQKEVFVTINGDGNDQLPELREWTEPQSSQRNGRCNMRQSLAWDSAFFTSSGVLDPEELSNMLKGAGKAEKHLLPGIEEDIRKSTESISTLESDSLTLESLEDDLFTDIRASIQRSSRRVFTMTNSSSNVTPVVIDNQVISCLRKKDLASENQLNPKPSVKKHFGMRAIRMSKCQRNQNIGLQGSAKAVEQDSGHSQVTQSIVKIGRSSSSLPTPHKAISRAIPTSTAGAKRSSLSSSVKSQNEGTNLSTVASKGTQASKVPALSGTRKVLSKPALSSKSSSSGSSTTSKMQSRRSNSSNSTTSSEITAKSSLLIARRNPIKSSTLNSASGSIPKTLSKAKLKNEPSSSALSAQLVSTKTSNVSPTSSIGELSSASSSSSSMVNQRSNNSRNSLDTSSGRSVDGDIVSLDLKNQCTNRIADGYKSRGRASPGNITRKSSTQAGTLSSEAPLKVSGLRMPSPKIGFFDGVKLSVCTPNGNVQSQSGIPTMLPEKGGAMCSSNRSSNTKPKLRKLPTARTATALANTNPDPQKTTSPISSEEKLYFLTNVSTSPLDVKYCSKSSLEVEGNTSGESCLNVQKVVGKGPDDAKLDIDTGSRAIMDENLGVLMGEMVFNMHENIATGNFEILPVEGCNSSGSTSIGQKVDENVLHDQNHAKKSHPICRVDRKENVHIGDQVDRVSKHKRDENSNIYGQMDEIISEISDCASETSSAITSEPVGGRGLLAVKNSLCNNECLDIFHDLPVHNLKKSNFPLPSPEQKENNS</sequence>
<dbReference type="PANTHER" id="PTHR33737">
    <property type="entry name" value="OS05G0121800 PROTEIN"/>
    <property type="match status" value="1"/>
</dbReference>
<accession>A0ABD1T9S4</accession>
<feature type="compositionally biased region" description="Polar residues" evidence="1">
    <location>
        <begin position="377"/>
        <end position="398"/>
    </location>
</feature>
<dbReference type="Proteomes" id="UP001604277">
    <property type="component" value="Unassembled WGS sequence"/>
</dbReference>
<protein>
    <submittedName>
        <fullName evidence="2">Uncharacterized protein</fullName>
    </submittedName>
</protein>
<feature type="compositionally biased region" description="Low complexity" evidence="1">
    <location>
        <begin position="309"/>
        <end position="337"/>
    </location>
</feature>
<feature type="compositionally biased region" description="Low complexity" evidence="1">
    <location>
        <begin position="399"/>
        <end position="425"/>
    </location>
</feature>
<feature type="compositionally biased region" description="Polar residues" evidence="1">
    <location>
        <begin position="274"/>
        <end position="291"/>
    </location>
</feature>
<feature type="region of interest" description="Disordered" evidence="1">
    <location>
        <begin position="237"/>
        <end position="343"/>
    </location>
</feature>
<organism evidence="2 3">
    <name type="scientific">Forsythia ovata</name>
    <dbReference type="NCBI Taxonomy" id="205694"/>
    <lineage>
        <taxon>Eukaryota</taxon>
        <taxon>Viridiplantae</taxon>
        <taxon>Streptophyta</taxon>
        <taxon>Embryophyta</taxon>
        <taxon>Tracheophyta</taxon>
        <taxon>Spermatophyta</taxon>
        <taxon>Magnoliopsida</taxon>
        <taxon>eudicotyledons</taxon>
        <taxon>Gunneridae</taxon>
        <taxon>Pentapetalae</taxon>
        <taxon>asterids</taxon>
        <taxon>lamiids</taxon>
        <taxon>Lamiales</taxon>
        <taxon>Oleaceae</taxon>
        <taxon>Forsythieae</taxon>
        <taxon>Forsythia</taxon>
    </lineage>
</organism>
<comment type="caution">
    <text evidence="2">The sequence shown here is derived from an EMBL/GenBank/DDBJ whole genome shotgun (WGS) entry which is preliminary data.</text>
</comment>
<name>A0ABD1T9S4_9LAMI</name>
<feature type="region of interest" description="Disordered" evidence="1">
    <location>
        <begin position="356"/>
        <end position="437"/>
    </location>
</feature>
<gene>
    <name evidence="2" type="ORF">Fot_33043</name>
</gene>
<keyword evidence="3" id="KW-1185">Reference proteome</keyword>
<dbReference type="AlphaFoldDB" id="A0ABD1T9S4"/>
<reference evidence="3" key="1">
    <citation type="submission" date="2024-07" db="EMBL/GenBank/DDBJ databases">
        <title>Two chromosome-level genome assemblies of Korean endemic species Abeliophyllum distichum and Forsythia ovata (Oleaceae).</title>
        <authorList>
            <person name="Jang H."/>
        </authorList>
    </citation>
    <scope>NUCLEOTIDE SEQUENCE [LARGE SCALE GENOMIC DNA]</scope>
</reference>
<dbReference type="PANTHER" id="PTHR33737:SF2">
    <property type="entry name" value="OS12G0102700 PROTEIN"/>
    <property type="match status" value="1"/>
</dbReference>
<dbReference type="InterPro" id="IPR045882">
    <property type="entry name" value="GPT1/2"/>
</dbReference>
<proteinExistence type="predicted"/>
<evidence type="ECO:0000313" key="2">
    <source>
        <dbReference type="EMBL" id="KAL2509396.1"/>
    </source>
</evidence>
<evidence type="ECO:0000313" key="3">
    <source>
        <dbReference type="Proteomes" id="UP001604277"/>
    </source>
</evidence>
<evidence type="ECO:0000256" key="1">
    <source>
        <dbReference type="SAM" id="MobiDB-lite"/>
    </source>
</evidence>
<feature type="compositionally biased region" description="Polar residues" evidence="1">
    <location>
        <begin position="464"/>
        <end position="478"/>
    </location>
</feature>